<dbReference type="EMBL" id="CP042467">
    <property type="protein sequence ID" value="QED28294.1"/>
    <property type="molecule type" value="Genomic_DNA"/>
</dbReference>
<name>A0A5B8XRX2_9DELT</name>
<protein>
    <recommendedName>
        <fullName evidence="4">Outer membrane protein beta-barrel domain-containing protein</fullName>
    </recommendedName>
</protein>
<feature type="signal peptide" evidence="1">
    <location>
        <begin position="1"/>
        <end position="22"/>
    </location>
</feature>
<evidence type="ECO:0000256" key="1">
    <source>
        <dbReference type="SAM" id="SignalP"/>
    </source>
</evidence>
<feature type="chain" id="PRO_5023021706" description="Outer membrane protein beta-barrel domain-containing protein" evidence="1">
    <location>
        <begin position="23"/>
        <end position="222"/>
    </location>
</feature>
<evidence type="ECO:0008006" key="4">
    <source>
        <dbReference type="Google" id="ProtNLM"/>
    </source>
</evidence>
<dbReference type="OrthoDB" id="9999390at2"/>
<evidence type="ECO:0000313" key="2">
    <source>
        <dbReference type="EMBL" id="QED28294.1"/>
    </source>
</evidence>
<dbReference type="AlphaFoldDB" id="A0A5B8XRX2"/>
<keyword evidence="3" id="KW-1185">Reference proteome</keyword>
<keyword evidence="1" id="KW-0732">Signal</keyword>
<dbReference type="RefSeq" id="WP_146960592.1">
    <property type="nucleotide sequence ID" value="NZ_CP042467.1"/>
</dbReference>
<accession>A0A5B8XRX2</accession>
<organism evidence="2 3">
    <name type="scientific">Microvenator marinus</name>
    <dbReference type="NCBI Taxonomy" id="2600177"/>
    <lineage>
        <taxon>Bacteria</taxon>
        <taxon>Deltaproteobacteria</taxon>
        <taxon>Bradymonadales</taxon>
        <taxon>Microvenatoraceae</taxon>
        <taxon>Microvenator</taxon>
    </lineage>
</organism>
<sequence length="222" mass="24776">MNMNVLKWILPLSLMIAGDAMAQDQSLFLELRMGGQVAEDASMDFITDSNVIPITSISVGGSIPTLPELRAGVIYQGNVEERVPYRLTDLQFDWQLQQVMAFADYGVELFGFLRPSVRAGLGYSNQFVEVELNRSLYSDYAHDLVYMATANIDASFTIHQTPNFALRLAGLFELGWLGQTAAEFDELERDKNDEWDRVPPTLGELNINGLRWSVGVGLEAAF</sequence>
<reference evidence="2 3" key="1">
    <citation type="submission" date="2019-08" db="EMBL/GenBank/DDBJ databases">
        <authorList>
            <person name="Liang Q."/>
        </authorList>
    </citation>
    <scope>NUCLEOTIDE SEQUENCE [LARGE SCALE GENOMIC DNA]</scope>
    <source>
        <strain evidence="2 3">V1718</strain>
    </source>
</reference>
<dbReference type="Proteomes" id="UP000321595">
    <property type="component" value="Chromosome"/>
</dbReference>
<proteinExistence type="predicted"/>
<gene>
    <name evidence="2" type="ORF">FRD01_13855</name>
</gene>
<evidence type="ECO:0000313" key="3">
    <source>
        <dbReference type="Proteomes" id="UP000321595"/>
    </source>
</evidence>
<dbReference type="KEGG" id="bbae:FRD01_13855"/>